<proteinExistence type="predicted"/>
<dbReference type="Proteomes" id="UP001589814">
    <property type="component" value="Unassembled WGS sequence"/>
</dbReference>
<gene>
    <name evidence="10" type="ORF">ACFFHW_07760</name>
</gene>
<keyword evidence="6" id="KW-1133">Transmembrane helix</keyword>
<name>A0ABV6G2T1_9GAMM</name>
<dbReference type="RefSeq" id="WP_019952780.1">
    <property type="nucleotide sequence ID" value="NZ_JBHLVX010000025.1"/>
</dbReference>
<keyword evidence="4" id="KW-0812">Transmembrane</keyword>
<evidence type="ECO:0000256" key="6">
    <source>
        <dbReference type="ARBA" id="ARBA00022989"/>
    </source>
</evidence>
<dbReference type="InterPro" id="IPR001173">
    <property type="entry name" value="Glyco_trans_2-like"/>
</dbReference>
<dbReference type="CDD" id="cd04179">
    <property type="entry name" value="DPM_DPG-synthase_like"/>
    <property type="match status" value="1"/>
</dbReference>
<dbReference type="InterPro" id="IPR029044">
    <property type="entry name" value="Nucleotide-diphossugar_trans"/>
</dbReference>
<evidence type="ECO:0000256" key="1">
    <source>
        <dbReference type="ARBA" id="ARBA00022475"/>
    </source>
</evidence>
<keyword evidence="2" id="KW-0328">Glycosyltransferase</keyword>
<dbReference type="SUPFAM" id="SSF53448">
    <property type="entry name" value="Nucleotide-diphospho-sugar transferases"/>
    <property type="match status" value="1"/>
</dbReference>
<evidence type="ECO:0000256" key="5">
    <source>
        <dbReference type="ARBA" id="ARBA00022985"/>
    </source>
</evidence>
<comment type="caution">
    <text evidence="10">The sequence shown here is derived from an EMBL/GenBank/DDBJ whole genome shotgun (WGS) entry which is preliminary data.</text>
</comment>
<evidence type="ECO:0000256" key="7">
    <source>
        <dbReference type="ARBA" id="ARBA00023136"/>
    </source>
</evidence>
<dbReference type="PANTHER" id="PTHR48090">
    <property type="entry name" value="UNDECAPRENYL-PHOSPHATE 4-DEOXY-4-FORMAMIDO-L-ARABINOSE TRANSFERASE-RELATED"/>
    <property type="match status" value="1"/>
</dbReference>
<evidence type="ECO:0000313" key="11">
    <source>
        <dbReference type="Proteomes" id="UP001589814"/>
    </source>
</evidence>
<evidence type="ECO:0000313" key="10">
    <source>
        <dbReference type="EMBL" id="MFC0267884.1"/>
    </source>
</evidence>
<keyword evidence="1" id="KW-1003">Cell membrane</keyword>
<organism evidence="10 11">
    <name type="scientific">Kushneria aurantia</name>
    <dbReference type="NCBI Taxonomy" id="504092"/>
    <lineage>
        <taxon>Bacteria</taxon>
        <taxon>Pseudomonadati</taxon>
        <taxon>Pseudomonadota</taxon>
        <taxon>Gammaproteobacteria</taxon>
        <taxon>Oceanospirillales</taxon>
        <taxon>Halomonadaceae</taxon>
        <taxon>Kushneria</taxon>
    </lineage>
</organism>
<protein>
    <submittedName>
        <fullName evidence="10">Glycosyltransferase family 2 protein</fullName>
    </submittedName>
</protein>
<keyword evidence="5" id="KW-0448">Lipopolysaccharide biosynthesis</keyword>
<keyword evidence="11" id="KW-1185">Reference proteome</keyword>
<feature type="compositionally biased region" description="Basic and acidic residues" evidence="8">
    <location>
        <begin position="255"/>
        <end position="267"/>
    </location>
</feature>
<feature type="region of interest" description="Disordered" evidence="8">
    <location>
        <begin position="236"/>
        <end position="267"/>
    </location>
</feature>
<sequence>MSDIRLSVLIPARNEADNLPGLLDEVRTALESAAIAFEILVVNDGSSDATGDVLERYAQHEPRLRPLHHPTSAGQSTSIWQAAWRARGDWLATLDGDGQNDPADLPAMVERFERGDLVLLAGHRVTRNDGAVKRLSSRLANAVRSRLLHDDTPDTGCGIKVMRRDAMLALPYFNHMHRFLPALMRAQGGNTLSWPVNHRPRSAGRSNYGTLDRLLAGLLDLGGVMWLIHRSKLPAPLEMPDSAPEQRPSLQHPSTQREAERPQESTS</sequence>
<evidence type="ECO:0000256" key="4">
    <source>
        <dbReference type="ARBA" id="ARBA00022692"/>
    </source>
</evidence>
<keyword evidence="7" id="KW-0472">Membrane</keyword>
<dbReference type="EMBL" id="JBHLVX010000025">
    <property type="protein sequence ID" value="MFC0267884.1"/>
    <property type="molecule type" value="Genomic_DNA"/>
</dbReference>
<dbReference type="Gene3D" id="3.90.550.10">
    <property type="entry name" value="Spore Coat Polysaccharide Biosynthesis Protein SpsA, Chain A"/>
    <property type="match status" value="1"/>
</dbReference>
<reference evidence="10 11" key="1">
    <citation type="submission" date="2024-09" db="EMBL/GenBank/DDBJ databases">
        <authorList>
            <person name="Sun Q."/>
            <person name="Mori K."/>
        </authorList>
    </citation>
    <scope>NUCLEOTIDE SEQUENCE [LARGE SCALE GENOMIC DNA]</scope>
    <source>
        <strain evidence="10 11">CCM 7415</strain>
    </source>
</reference>
<dbReference type="PANTHER" id="PTHR48090:SF3">
    <property type="entry name" value="UNDECAPRENYL-PHOSPHATE 4-DEOXY-4-FORMAMIDO-L-ARABINOSE TRANSFERASE"/>
    <property type="match status" value="1"/>
</dbReference>
<dbReference type="Pfam" id="PF00535">
    <property type="entry name" value="Glycos_transf_2"/>
    <property type="match status" value="1"/>
</dbReference>
<evidence type="ECO:0000256" key="3">
    <source>
        <dbReference type="ARBA" id="ARBA00022679"/>
    </source>
</evidence>
<feature type="domain" description="Glycosyltransferase 2-like" evidence="9">
    <location>
        <begin position="7"/>
        <end position="167"/>
    </location>
</feature>
<evidence type="ECO:0000256" key="2">
    <source>
        <dbReference type="ARBA" id="ARBA00022676"/>
    </source>
</evidence>
<evidence type="ECO:0000259" key="9">
    <source>
        <dbReference type="Pfam" id="PF00535"/>
    </source>
</evidence>
<accession>A0ABV6G2T1</accession>
<evidence type="ECO:0000256" key="8">
    <source>
        <dbReference type="SAM" id="MobiDB-lite"/>
    </source>
</evidence>
<dbReference type="InterPro" id="IPR050256">
    <property type="entry name" value="Glycosyltransferase_2"/>
</dbReference>
<keyword evidence="3" id="KW-0808">Transferase</keyword>